<feature type="region of interest" description="Disordered" evidence="1">
    <location>
        <begin position="34"/>
        <end position="55"/>
    </location>
</feature>
<feature type="compositionally biased region" description="Polar residues" evidence="1">
    <location>
        <begin position="41"/>
        <end position="54"/>
    </location>
</feature>
<name>A0ABS5Y4Y7_9CYAN</name>
<gene>
    <name evidence="2" type="ORF">IXB28_07460</name>
</gene>
<dbReference type="RefSeq" id="WP_215617890.1">
    <property type="nucleotide sequence ID" value="NZ_JADOER010000004.1"/>
</dbReference>
<keyword evidence="3" id="KW-1185">Reference proteome</keyword>
<dbReference type="Proteomes" id="UP001196661">
    <property type="component" value="Unassembled WGS sequence"/>
</dbReference>
<evidence type="ECO:0000313" key="2">
    <source>
        <dbReference type="EMBL" id="MBT9312040.1"/>
    </source>
</evidence>
<organism evidence="2 3">
    <name type="scientific">Leptothoe kymatousa TAU-MAC 1615</name>
    <dbReference type="NCBI Taxonomy" id="2364775"/>
    <lineage>
        <taxon>Bacteria</taxon>
        <taxon>Bacillati</taxon>
        <taxon>Cyanobacteriota</taxon>
        <taxon>Cyanophyceae</taxon>
        <taxon>Nodosilineales</taxon>
        <taxon>Cymatolegaceae</taxon>
        <taxon>Leptothoe</taxon>
        <taxon>Leptothoe kymatousa</taxon>
    </lineage>
</organism>
<sequence>MEPITREQLKRQIDTLDTAYLGLVYRVLRQFPHTKPHQEAAQPSENGNKSTFSQRWRGKLGTTQFSSETLAADPRLAYLAERYKL</sequence>
<comment type="caution">
    <text evidence="2">The sequence shown here is derived from an EMBL/GenBank/DDBJ whole genome shotgun (WGS) entry which is preliminary data.</text>
</comment>
<accession>A0ABS5Y4Y7</accession>
<evidence type="ECO:0000256" key="1">
    <source>
        <dbReference type="SAM" id="MobiDB-lite"/>
    </source>
</evidence>
<proteinExistence type="predicted"/>
<evidence type="ECO:0000313" key="3">
    <source>
        <dbReference type="Proteomes" id="UP001196661"/>
    </source>
</evidence>
<dbReference type="EMBL" id="JADOER010000004">
    <property type="protein sequence ID" value="MBT9312040.1"/>
    <property type="molecule type" value="Genomic_DNA"/>
</dbReference>
<protein>
    <submittedName>
        <fullName evidence="2">Uncharacterized protein</fullName>
    </submittedName>
</protein>
<reference evidence="2 3" key="1">
    <citation type="journal article" date="2021" name="Mar. Drugs">
        <title>Genome Reduction and Secondary Metabolism of the Marine Sponge-Associated Cyanobacterium Leptothoe.</title>
        <authorList>
            <person name="Konstantinou D."/>
            <person name="Popin R.V."/>
            <person name="Fewer D.P."/>
            <person name="Sivonen K."/>
            <person name="Gkelis S."/>
        </authorList>
    </citation>
    <scope>NUCLEOTIDE SEQUENCE [LARGE SCALE GENOMIC DNA]</scope>
    <source>
        <strain evidence="2 3">TAU-MAC 1615</strain>
    </source>
</reference>